<dbReference type="SUPFAM" id="SSF56784">
    <property type="entry name" value="HAD-like"/>
    <property type="match status" value="1"/>
</dbReference>
<dbReference type="AlphaFoldDB" id="A0A947CZC2"/>
<dbReference type="CDD" id="cd07516">
    <property type="entry name" value="HAD_Pase"/>
    <property type="match status" value="1"/>
</dbReference>
<dbReference type="PANTHER" id="PTHR10000:SF8">
    <property type="entry name" value="HAD SUPERFAMILY HYDROLASE-LIKE, TYPE 3"/>
    <property type="match status" value="1"/>
</dbReference>
<dbReference type="Gene3D" id="3.40.50.1000">
    <property type="entry name" value="HAD superfamily/HAD-like"/>
    <property type="match status" value="1"/>
</dbReference>
<dbReference type="Proteomes" id="UP000748108">
    <property type="component" value="Unassembled WGS sequence"/>
</dbReference>
<dbReference type="InterPro" id="IPR023214">
    <property type="entry name" value="HAD_sf"/>
</dbReference>
<dbReference type="InterPro" id="IPR036412">
    <property type="entry name" value="HAD-like_sf"/>
</dbReference>
<evidence type="ECO:0000313" key="2">
    <source>
        <dbReference type="Proteomes" id="UP000748108"/>
    </source>
</evidence>
<accession>A0A947CZC2</accession>
<dbReference type="GO" id="GO:0016791">
    <property type="term" value="F:phosphatase activity"/>
    <property type="evidence" value="ECO:0007669"/>
    <property type="project" value="TreeGrafter"/>
</dbReference>
<dbReference type="GO" id="GO:0005829">
    <property type="term" value="C:cytosol"/>
    <property type="evidence" value="ECO:0007669"/>
    <property type="project" value="TreeGrafter"/>
</dbReference>
<dbReference type="SFLD" id="SFLDG01140">
    <property type="entry name" value="C2.B:_Phosphomannomutase_and_P"/>
    <property type="match status" value="1"/>
</dbReference>
<proteinExistence type="predicted"/>
<dbReference type="GO" id="GO:0000287">
    <property type="term" value="F:magnesium ion binding"/>
    <property type="evidence" value="ECO:0007669"/>
    <property type="project" value="TreeGrafter"/>
</dbReference>
<dbReference type="InterPro" id="IPR006379">
    <property type="entry name" value="HAD-SF_hydro_IIB"/>
</dbReference>
<dbReference type="Pfam" id="PF08282">
    <property type="entry name" value="Hydrolase_3"/>
    <property type="match status" value="1"/>
</dbReference>
<dbReference type="NCBIfam" id="TIGR00099">
    <property type="entry name" value="Cof-subfamily"/>
    <property type="match status" value="1"/>
</dbReference>
<gene>
    <name evidence="1" type="ORF">KM312_08195</name>
</gene>
<dbReference type="InterPro" id="IPR000150">
    <property type="entry name" value="Cof"/>
</dbReference>
<comment type="caution">
    <text evidence="1">The sequence shown here is derived from an EMBL/GenBank/DDBJ whole genome shotgun (WGS) entry which is preliminary data.</text>
</comment>
<dbReference type="PANTHER" id="PTHR10000">
    <property type="entry name" value="PHOSPHOSERINE PHOSPHATASE"/>
    <property type="match status" value="1"/>
</dbReference>
<dbReference type="NCBIfam" id="TIGR01484">
    <property type="entry name" value="HAD-SF-IIB"/>
    <property type="match status" value="1"/>
</dbReference>
<dbReference type="Gene3D" id="3.30.1240.10">
    <property type="match status" value="1"/>
</dbReference>
<sequence>MARDFRMVLVDLDGTALTTEKTITPRTRSILTRLEASGVRVVIATGRAIYSVRTLFQDVPFRGPVIALNGAAIFSGLTGPLWHVEAIDAEALDLAMAVLGRERRIRNLLFEAPDAYFVSRFDDEVRTTFADYRNLEPHPLEPERVRRAPVTNILVRPEEPDKEAVHAYLSALLGAHVRFIRTTWTWLEGLKAGVTKATAMHVLARRFGISPDEIVAVGDEWNDVEMLREAGLGIAMANGSDLAKAAADVIAPPNDEDGLARVLEDVFAVRPEGRRRPGNRWGLNG</sequence>
<protein>
    <submittedName>
        <fullName evidence="1">Cof-type HAD-IIB family hydrolase</fullName>
    </submittedName>
</protein>
<organism evidence="1 2">
    <name type="scientific">Hydrogenibacillus schlegelii</name>
    <name type="common">Bacillus schlegelii</name>
    <dbReference type="NCBI Taxonomy" id="1484"/>
    <lineage>
        <taxon>Bacteria</taxon>
        <taxon>Bacillati</taxon>
        <taxon>Bacillota</taxon>
        <taxon>Bacilli</taxon>
        <taxon>Bacillales</taxon>
        <taxon>Bacillales Family X. Incertae Sedis</taxon>
        <taxon>Hydrogenibacillus</taxon>
    </lineage>
</organism>
<keyword evidence="1" id="KW-0378">Hydrolase</keyword>
<name>A0A947CZC2_HYDSH</name>
<dbReference type="EMBL" id="JAHHQF010000061">
    <property type="protein sequence ID" value="MBT9282615.1"/>
    <property type="molecule type" value="Genomic_DNA"/>
</dbReference>
<reference evidence="1" key="1">
    <citation type="journal article" date="2021" name="Microbiology">
        <title>Metagenomic Analysis of the Microbial Community in the Underground Coal Fire Area (Kemerovo Region, Russia) Revealed Predominance of Thermophilic Members of the Phyla Deinococcus-thermus, Aquificae, and Firmicutes.</title>
        <authorList>
            <person name="Kadnikov V."/>
            <person name="Mardanov A.V."/>
            <person name="Beletsky A.V."/>
            <person name="Karnachuk O.V."/>
            <person name="Ravin N.V."/>
        </authorList>
    </citation>
    <scope>NUCLEOTIDE SEQUENCE</scope>
    <source>
        <strain evidence="1">RBS10-49</strain>
    </source>
</reference>
<dbReference type="SFLD" id="SFLDS00003">
    <property type="entry name" value="Haloacid_Dehalogenase"/>
    <property type="match status" value="1"/>
</dbReference>
<evidence type="ECO:0000313" key="1">
    <source>
        <dbReference type="EMBL" id="MBT9282615.1"/>
    </source>
</evidence>